<dbReference type="GO" id="GO:0005829">
    <property type="term" value="C:cytosol"/>
    <property type="evidence" value="ECO:0007669"/>
    <property type="project" value="TreeGrafter"/>
</dbReference>
<evidence type="ECO:0000256" key="9">
    <source>
        <dbReference type="ARBA" id="ARBA00072842"/>
    </source>
</evidence>
<dbReference type="OrthoDB" id="4551790at2"/>
<dbReference type="PANTHER" id="PTHR35176">
    <property type="entry name" value="HEME OXYGENASE HI_0854-RELATED"/>
    <property type="match status" value="1"/>
</dbReference>
<reference evidence="12" key="1">
    <citation type="submission" date="2016-06" db="EMBL/GenBank/DDBJ databases">
        <authorList>
            <person name="Sutton G."/>
            <person name="Brinkac L."/>
            <person name="Sanka R."/>
            <person name="Adams M."/>
            <person name="Lau E."/>
            <person name="Sam S."/>
            <person name="Sreng N."/>
            <person name="Him V."/>
            <person name="Kerleguer A."/>
            <person name="Cheng S."/>
        </authorList>
    </citation>
    <scope>NUCLEOTIDE SEQUENCE [LARGE SCALE GENOMIC DNA]</scope>
    <source>
        <strain evidence="12">E861</strain>
    </source>
</reference>
<organism evidence="11 12">
    <name type="scientific">Mycobacterium kyorinense</name>
    <dbReference type="NCBI Taxonomy" id="487514"/>
    <lineage>
        <taxon>Bacteria</taxon>
        <taxon>Bacillati</taxon>
        <taxon>Actinomycetota</taxon>
        <taxon>Actinomycetes</taxon>
        <taxon>Mycobacteriales</taxon>
        <taxon>Mycobacteriaceae</taxon>
        <taxon>Mycobacterium</taxon>
    </lineage>
</organism>
<sequence length="147" mass="15922">MANTTTRLTTDALAFLTERHLAMLTTLRADNSPHVVAVGFTFDPKTHIARVITSGGSQKAVNAERGGVAVLSQVDGARWLSLEGRASVNSGADAVRDAELRYAQRYRTPRVNPRRVVIEVQVERVLGSSELLDRGKAPGDDAERAAR</sequence>
<feature type="domain" description="Pyridoxamine 5'-phosphate oxidase N-terminal" evidence="10">
    <location>
        <begin position="11"/>
        <end position="126"/>
    </location>
</feature>
<dbReference type="InterPro" id="IPR052019">
    <property type="entry name" value="F420H2_bilvrd_red/Heme_oxyg"/>
</dbReference>
<protein>
    <recommendedName>
        <fullName evidence="9">F420H(2)-dependent biliverdin reductase</fullName>
    </recommendedName>
</protein>
<comment type="catalytic activity">
    <reaction evidence="6">
        <text>(4Z,15Z)-bilirubin IXalpha + oxidized coenzyme F420-(gamma-L-Glu)(n) + H(+) = biliverdin IXalpha + reduced coenzyme F420-(gamma-L-Glu)(n)</text>
        <dbReference type="Rhea" id="RHEA:56092"/>
        <dbReference type="Rhea" id="RHEA-COMP:12939"/>
        <dbReference type="Rhea" id="RHEA-COMP:14378"/>
        <dbReference type="ChEBI" id="CHEBI:15378"/>
        <dbReference type="ChEBI" id="CHEBI:57977"/>
        <dbReference type="ChEBI" id="CHEBI:57991"/>
        <dbReference type="ChEBI" id="CHEBI:133980"/>
        <dbReference type="ChEBI" id="CHEBI:139511"/>
    </reaction>
</comment>
<evidence type="ECO:0000256" key="4">
    <source>
        <dbReference type="ARBA" id="ARBA00022525"/>
    </source>
</evidence>
<keyword evidence="4" id="KW-0964">Secreted</keyword>
<comment type="subcellular location">
    <subcellularLocation>
        <location evidence="1">Cell surface</location>
    </subcellularLocation>
    <subcellularLocation>
        <location evidence="2">Secreted</location>
    </subcellularLocation>
</comment>
<dbReference type="RefSeq" id="WP_065016477.1">
    <property type="nucleotide sequence ID" value="NZ_LZKJ01000199.1"/>
</dbReference>
<dbReference type="SUPFAM" id="SSF50475">
    <property type="entry name" value="FMN-binding split barrel"/>
    <property type="match status" value="1"/>
</dbReference>
<dbReference type="NCBIfam" id="TIGR03618">
    <property type="entry name" value="Rv1155_F420"/>
    <property type="match status" value="1"/>
</dbReference>
<proteinExistence type="inferred from homology"/>
<dbReference type="GO" id="GO:0005576">
    <property type="term" value="C:extracellular region"/>
    <property type="evidence" value="ECO:0007669"/>
    <property type="project" value="UniProtKB-SubCell"/>
</dbReference>
<dbReference type="InterPro" id="IPR019920">
    <property type="entry name" value="F420-binding_dom_put"/>
</dbReference>
<dbReference type="PANTHER" id="PTHR35176:SF1">
    <property type="entry name" value="F420H(2)-DEPENDENT BILIVERDIN REDUCTASE"/>
    <property type="match status" value="1"/>
</dbReference>
<comment type="subunit">
    <text evidence="3">Homodimer.</text>
</comment>
<dbReference type="EMBL" id="LZKJ01000199">
    <property type="protein sequence ID" value="OBI40399.1"/>
    <property type="molecule type" value="Genomic_DNA"/>
</dbReference>
<dbReference type="Proteomes" id="UP000093592">
    <property type="component" value="Unassembled WGS sequence"/>
</dbReference>
<accession>A0A1A2YQ84</accession>
<dbReference type="GO" id="GO:0070967">
    <property type="term" value="F:coenzyme F420 binding"/>
    <property type="evidence" value="ECO:0007669"/>
    <property type="project" value="TreeGrafter"/>
</dbReference>
<evidence type="ECO:0000256" key="6">
    <source>
        <dbReference type="ARBA" id="ARBA00050805"/>
    </source>
</evidence>
<keyword evidence="5" id="KW-0560">Oxidoreductase</keyword>
<evidence type="ECO:0000313" key="12">
    <source>
        <dbReference type="Proteomes" id="UP000093592"/>
    </source>
</evidence>
<evidence type="ECO:0000259" key="10">
    <source>
        <dbReference type="Pfam" id="PF01243"/>
    </source>
</evidence>
<gene>
    <name evidence="11" type="ORF">A5707_09695</name>
</gene>
<comment type="caution">
    <text evidence="11">The sequence shown here is derived from an EMBL/GenBank/DDBJ whole genome shotgun (WGS) entry which is preliminary data.</text>
</comment>
<dbReference type="AlphaFoldDB" id="A0A1A2YQ84"/>
<evidence type="ECO:0000256" key="2">
    <source>
        <dbReference type="ARBA" id="ARBA00004613"/>
    </source>
</evidence>
<comment type="function">
    <text evidence="7">Catalyzes the F420H(2)-dependent reduction of biliverdin-IXalpha at C10 position, leading to bilirubin-IXalpha, a potent antioxidant. As biliverdin-IXalpha is produced in high amounts in macrophages infected with M.tuberculosis, its reduction by Rv2074 may play a role in protecting mycobacteria against oxidative stress, aiding the persistence of M.tuberculosis infection.</text>
</comment>
<comment type="similarity">
    <text evidence="8">Belongs to the F420H(2)-dependent biliverdin reductase family.</text>
</comment>
<dbReference type="Pfam" id="PF01243">
    <property type="entry name" value="PNPOx_N"/>
    <property type="match status" value="1"/>
</dbReference>
<evidence type="ECO:0000256" key="8">
    <source>
        <dbReference type="ARBA" id="ARBA00061217"/>
    </source>
</evidence>
<name>A0A1A2YQ84_9MYCO</name>
<dbReference type="FunFam" id="2.30.110.10:FF:000009">
    <property type="entry name" value="PPOX class F420-dependent enzyme"/>
    <property type="match status" value="1"/>
</dbReference>
<dbReference type="GO" id="GO:0016627">
    <property type="term" value="F:oxidoreductase activity, acting on the CH-CH group of donors"/>
    <property type="evidence" value="ECO:0007669"/>
    <property type="project" value="TreeGrafter"/>
</dbReference>
<evidence type="ECO:0000256" key="5">
    <source>
        <dbReference type="ARBA" id="ARBA00023002"/>
    </source>
</evidence>
<evidence type="ECO:0000256" key="3">
    <source>
        <dbReference type="ARBA" id="ARBA00011738"/>
    </source>
</evidence>
<evidence type="ECO:0000256" key="1">
    <source>
        <dbReference type="ARBA" id="ARBA00004241"/>
    </source>
</evidence>
<dbReference type="GO" id="GO:0009986">
    <property type="term" value="C:cell surface"/>
    <property type="evidence" value="ECO:0007669"/>
    <property type="project" value="UniProtKB-SubCell"/>
</dbReference>
<evidence type="ECO:0000313" key="11">
    <source>
        <dbReference type="EMBL" id="OBI40399.1"/>
    </source>
</evidence>
<dbReference type="InterPro" id="IPR011576">
    <property type="entry name" value="Pyridox_Oxase_N"/>
</dbReference>
<dbReference type="Gene3D" id="2.30.110.10">
    <property type="entry name" value="Electron Transport, Fmn-binding Protein, Chain A"/>
    <property type="match status" value="1"/>
</dbReference>
<dbReference type="InterPro" id="IPR012349">
    <property type="entry name" value="Split_barrel_FMN-bd"/>
</dbReference>
<evidence type="ECO:0000256" key="7">
    <source>
        <dbReference type="ARBA" id="ARBA00059417"/>
    </source>
</evidence>